<sequence length="99" mass="10353">MASVVLNGHTYSLAILSGTDGRDYARPETITSSGVTLWDLFFTDLVTTISAAVTVNGLSPGADGGYIRSNGSAWVRVQGVGSGSDLKLTESFFTNYGVL</sequence>
<accession>A0A6J5P6J8</accession>
<dbReference type="EMBL" id="LR796793">
    <property type="protein sequence ID" value="CAB4166797.1"/>
    <property type="molecule type" value="Genomic_DNA"/>
</dbReference>
<name>A0A6J5P6J8_9CAUD</name>
<dbReference type="EMBL" id="LR796565">
    <property type="protein sequence ID" value="CAB4151986.1"/>
    <property type="molecule type" value="Genomic_DNA"/>
</dbReference>
<evidence type="ECO:0000313" key="3">
    <source>
        <dbReference type="EMBL" id="CAB4166797.1"/>
    </source>
</evidence>
<evidence type="ECO:0000313" key="1">
    <source>
        <dbReference type="EMBL" id="CAB4136737.1"/>
    </source>
</evidence>
<dbReference type="EMBL" id="LR796324">
    <property type="protein sequence ID" value="CAB4136737.1"/>
    <property type="molecule type" value="Genomic_DNA"/>
</dbReference>
<evidence type="ECO:0000313" key="2">
    <source>
        <dbReference type="EMBL" id="CAB4151986.1"/>
    </source>
</evidence>
<gene>
    <name evidence="1" type="ORF">UFOVP305_2</name>
    <name evidence="2" type="ORF">UFOVP593_43</name>
    <name evidence="3" type="ORF">UFOVP842_53</name>
</gene>
<protein>
    <submittedName>
        <fullName evidence="3">Uncharacterized protein</fullName>
    </submittedName>
</protein>
<reference evidence="3" key="1">
    <citation type="submission" date="2020-04" db="EMBL/GenBank/DDBJ databases">
        <authorList>
            <person name="Chiriac C."/>
            <person name="Salcher M."/>
            <person name="Ghai R."/>
            <person name="Kavagutti S V."/>
        </authorList>
    </citation>
    <scope>NUCLEOTIDE SEQUENCE</scope>
</reference>
<proteinExistence type="predicted"/>
<organism evidence="3">
    <name type="scientific">uncultured Caudovirales phage</name>
    <dbReference type="NCBI Taxonomy" id="2100421"/>
    <lineage>
        <taxon>Viruses</taxon>
        <taxon>Duplodnaviria</taxon>
        <taxon>Heunggongvirae</taxon>
        <taxon>Uroviricota</taxon>
        <taxon>Caudoviricetes</taxon>
        <taxon>Peduoviridae</taxon>
        <taxon>Maltschvirus</taxon>
        <taxon>Maltschvirus maltsch</taxon>
    </lineage>
</organism>